<protein>
    <submittedName>
        <fullName evidence="1">Uncharacterized protein</fullName>
    </submittedName>
</protein>
<dbReference type="Proteomes" id="UP000035287">
    <property type="component" value="Chromosome"/>
</dbReference>
<dbReference type="PATRIC" id="fig|1348774.3.peg.3180"/>
<dbReference type="RefSeq" id="WP_047822151.1">
    <property type="nucleotide sequence ID" value="NZ_CP011770.1"/>
</dbReference>
<gene>
    <name evidence="1" type="ORF">AB433_15110</name>
</gene>
<sequence>MKFDVGLLNSGVDADRKLRLVRRGGWLHPSFPDELRRELAVLIATPGLSDTWLIHNLGAHNQQFYKARLALPDTNELRDEVAQNWMSISRPDAVALANMRPGKQSPIPLVSQFRILDDIKSGDTIRSLAKEYWTSEHTIRLIGKHCLSRRRAWERPLPRGFELLIA</sequence>
<evidence type="ECO:0000313" key="2">
    <source>
        <dbReference type="Proteomes" id="UP000035287"/>
    </source>
</evidence>
<dbReference type="KEGG" id="cna:AB433_15110"/>
<dbReference type="EMBL" id="CP011770">
    <property type="protein sequence ID" value="AKM10996.1"/>
    <property type="molecule type" value="Genomic_DNA"/>
</dbReference>
<evidence type="ECO:0000313" key="1">
    <source>
        <dbReference type="EMBL" id="AKM10996.1"/>
    </source>
</evidence>
<accession>A0A0G3XK52</accession>
<keyword evidence="2" id="KW-1185">Reference proteome</keyword>
<organism evidence="1 2">
    <name type="scientific">Croceicoccus naphthovorans</name>
    <dbReference type="NCBI Taxonomy" id="1348774"/>
    <lineage>
        <taxon>Bacteria</taxon>
        <taxon>Pseudomonadati</taxon>
        <taxon>Pseudomonadota</taxon>
        <taxon>Alphaproteobacteria</taxon>
        <taxon>Sphingomonadales</taxon>
        <taxon>Erythrobacteraceae</taxon>
        <taxon>Croceicoccus</taxon>
    </lineage>
</organism>
<proteinExistence type="predicted"/>
<name>A0A0G3XK52_9SPHN</name>
<reference evidence="1 2" key="1">
    <citation type="submission" date="2015-06" db="EMBL/GenBank/DDBJ databases">
        <authorList>
            <person name="Zeng Y."/>
            <person name="Huang Y."/>
        </authorList>
    </citation>
    <scope>NUCLEOTIDE SEQUENCE [LARGE SCALE GENOMIC DNA]</scope>
    <source>
        <strain evidence="1 2">PQ-2</strain>
    </source>
</reference>
<dbReference type="AlphaFoldDB" id="A0A0G3XK52"/>